<dbReference type="Proteomes" id="UP001217485">
    <property type="component" value="Unassembled WGS sequence"/>
</dbReference>
<reference evidence="2 3" key="1">
    <citation type="submission" date="2023-01" db="EMBL/GenBank/DDBJ databases">
        <title>Minimal conservation of predation-associated metabolite biosynthetic gene clusters underscores biosynthetic potential of Myxococcota including descriptions for ten novel species: Archangium lansinium sp. nov., Myxococcus landrumus sp. nov., Nannocystis bai.</title>
        <authorList>
            <person name="Ahearne A."/>
            <person name="Stevens C."/>
            <person name="Dowd S."/>
        </authorList>
    </citation>
    <scope>NUCLEOTIDE SEQUENCE [LARGE SCALE GENOMIC DNA]</scope>
    <source>
        <strain evidence="2 3">WIWO2</strain>
    </source>
</reference>
<gene>
    <name evidence="2" type="ORF">POL72_15040</name>
</gene>
<sequence length="315" mass="36382">MRRRILYIGNFGPSFSTENHVGESLRELGVEVVQAQENAFTLQELDGMARDVDLLLYTRTWGLRGDALRWITQLPIPTASYHLDLYAGLSRGRDLRLDPFWRTQHVFTPDGGSEAFFRAQGIRHHYLKPGVYGAECYLADVDPGVAADVCFVGSYDYHPEWPYRRRLVDFLSETYGRRFVKHGSPESCVRGDALNRLYASAKVVVGDSLCVGFDHPHYWSDRIYETLGRGGFMIHPYIFGLEEEFRDREHVVFYPFGDFAALRRLIDYYVKHDDEREAIRRAGHARVKASFTYVHRMRQMLGILGEHHAGLRGWV</sequence>
<accession>A0ABT5C1I8</accession>
<dbReference type="RefSeq" id="WP_272095994.1">
    <property type="nucleotide sequence ID" value="NZ_JAQNDK010000002.1"/>
</dbReference>
<feature type="domain" description="Spore protein YkvP/CgeB glycosyl transferase-like" evidence="1">
    <location>
        <begin position="164"/>
        <end position="301"/>
    </location>
</feature>
<dbReference type="EMBL" id="JAQNDK010000002">
    <property type="protein sequence ID" value="MDC0679057.1"/>
    <property type="molecule type" value="Genomic_DNA"/>
</dbReference>
<dbReference type="SUPFAM" id="SSF53756">
    <property type="entry name" value="UDP-Glycosyltransferase/glycogen phosphorylase"/>
    <property type="match status" value="1"/>
</dbReference>
<dbReference type="InterPro" id="IPR055259">
    <property type="entry name" value="YkvP/CgeB_Glyco_trans-like"/>
</dbReference>
<comment type="caution">
    <text evidence="2">The sequence shown here is derived from an EMBL/GenBank/DDBJ whole genome shotgun (WGS) entry which is preliminary data.</text>
</comment>
<proteinExistence type="predicted"/>
<evidence type="ECO:0000313" key="3">
    <source>
        <dbReference type="Proteomes" id="UP001217485"/>
    </source>
</evidence>
<dbReference type="Pfam" id="PF13524">
    <property type="entry name" value="Glyco_trans_1_2"/>
    <property type="match status" value="1"/>
</dbReference>
<name>A0ABT5C1I8_9BACT</name>
<organism evidence="2 3">
    <name type="scientific">Sorangium atrum</name>
    <dbReference type="NCBI Taxonomy" id="2995308"/>
    <lineage>
        <taxon>Bacteria</taxon>
        <taxon>Pseudomonadati</taxon>
        <taxon>Myxococcota</taxon>
        <taxon>Polyangia</taxon>
        <taxon>Polyangiales</taxon>
        <taxon>Polyangiaceae</taxon>
        <taxon>Sorangium</taxon>
    </lineage>
</organism>
<protein>
    <submittedName>
        <fullName evidence="2">Glycosyltransferase</fullName>
    </submittedName>
</protein>
<dbReference type="Gene3D" id="3.40.50.2000">
    <property type="entry name" value="Glycogen Phosphorylase B"/>
    <property type="match status" value="1"/>
</dbReference>
<keyword evidence="3" id="KW-1185">Reference proteome</keyword>
<evidence type="ECO:0000313" key="2">
    <source>
        <dbReference type="EMBL" id="MDC0679057.1"/>
    </source>
</evidence>
<evidence type="ECO:0000259" key="1">
    <source>
        <dbReference type="Pfam" id="PF13524"/>
    </source>
</evidence>